<sequence>MMFSLKRFFGLFNVDFAYNRKLYLYFIISIFLVFPLVHIFFKIYGFVNLIDLLLIDNNRLFFFVLFCVVYIVSIYNMFDHYKPIHDSLRNVFYLSLPVSTIDRYLFVLVKFLFILPLFLGVCCYIGLNLTVLLDKNFFIGSKIGYPSLYLLFLFFKETYVIYLIGFPIFLLSRIIFKNYPFFKAIVIGSLSFTLLVVFFYFVIFFVNSYLFKVVYDFGIWGEYYFIKSICILFAGFIYFCAYFILKNLGNVNTKINFSIYVGIISFFAALFFLLLAFLAIFVYVFNS</sequence>
<dbReference type="Proteomes" id="UP000008834">
    <property type="component" value="Chromosome"/>
</dbReference>
<feature type="transmembrane region" description="Helical" evidence="1">
    <location>
        <begin position="223"/>
        <end position="245"/>
    </location>
</feature>
<accession>A0AA34WDI2</accession>
<feature type="transmembrane region" description="Helical" evidence="1">
    <location>
        <begin position="60"/>
        <end position="78"/>
    </location>
</feature>
<gene>
    <name evidence="2" type="ordered locus">BH0574</name>
</gene>
<feature type="transmembrane region" description="Helical" evidence="1">
    <location>
        <begin position="104"/>
        <end position="127"/>
    </location>
</feature>
<organism evidence="2 3">
    <name type="scientific">Borrelia hermsii (strain HS1 / DAH)</name>
    <dbReference type="NCBI Taxonomy" id="314723"/>
    <lineage>
        <taxon>Bacteria</taxon>
        <taxon>Pseudomonadati</taxon>
        <taxon>Spirochaetota</taxon>
        <taxon>Spirochaetia</taxon>
        <taxon>Spirochaetales</taxon>
        <taxon>Borreliaceae</taxon>
        <taxon>Borrelia</taxon>
    </lineage>
</organism>
<evidence type="ECO:0000313" key="3">
    <source>
        <dbReference type="Proteomes" id="UP000008834"/>
    </source>
</evidence>
<feature type="transmembrane region" description="Helical" evidence="1">
    <location>
        <begin position="257"/>
        <end position="285"/>
    </location>
</feature>
<keyword evidence="1" id="KW-0812">Transmembrane</keyword>
<evidence type="ECO:0000313" key="2">
    <source>
        <dbReference type="EMBL" id="AAX17081.1"/>
    </source>
</evidence>
<dbReference type="KEGG" id="bhr:BH0574"/>
<feature type="transmembrane region" description="Helical" evidence="1">
    <location>
        <begin position="184"/>
        <end position="211"/>
    </location>
</feature>
<dbReference type="EMBL" id="CP000048">
    <property type="protein sequence ID" value="AAX17081.1"/>
    <property type="molecule type" value="Genomic_DNA"/>
</dbReference>
<feature type="transmembrane region" description="Helical" evidence="1">
    <location>
        <begin position="21"/>
        <end position="40"/>
    </location>
</feature>
<keyword evidence="1" id="KW-1133">Transmembrane helix</keyword>
<proteinExistence type="predicted"/>
<protein>
    <submittedName>
        <fullName evidence="2">ABC transporter permease protein</fullName>
    </submittedName>
</protein>
<evidence type="ECO:0000256" key="1">
    <source>
        <dbReference type="SAM" id="Phobius"/>
    </source>
</evidence>
<dbReference type="AlphaFoldDB" id="A0AA34WDI2"/>
<keyword evidence="1" id="KW-0472">Membrane</keyword>
<feature type="transmembrane region" description="Helical" evidence="1">
    <location>
        <begin position="147"/>
        <end position="172"/>
    </location>
</feature>
<name>A0AA34WDI2_BORHD</name>
<reference evidence="3" key="1">
    <citation type="submission" date="2004-12" db="EMBL/GenBank/DDBJ databases">
        <title>The genome sequence of Borrelia hermsii and Borrelia turicatae: comparative analysis of two agents of endemic N. America relapsing fever.</title>
        <authorList>
            <person name="Porcella S.F."/>
            <person name="Raffel S.J."/>
            <person name="Schrumpf M.E."/>
            <person name="Montgomery B."/>
            <person name="Smith T."/>
            <person name="Schwan T.G."/>
        </authorList>
    </citation>
    <scope>NUCLEOTIDE SEQUENCE [LARGE SCALE GENOMIC DNA]</scope>
    <source>
        <strain evidence="3">HS1 / DAH</strain>
    </source>
</reference>